<dbReference type="PANTHER" id="PTHR19353">
    <property type="entry name" value="FATTY ACID DESATURASE 2"/>
    <property type="match status" value="1"/>
</dbReference>
<dbReference type="Pfam" id="PF00487">
    <property type="entry name" value="FA_desaturase"/>
    <property type="match status" value="1"/>
</dbReference>
<evidence type="ECO:0000313" key="3">
    <source>
        <dbReference type="Proteomes" id="UP000002630"/>
    </source>
</evidence>
<dbReference type="GO" id="GO:0016020">
    <property type="term" value="C:membrane"/>
    <property type="evidence" value="ECO:0007669"/>
    <property type="project" value="TreeGrafter"/>
</dbReference>
<dbReference type="InParanoid" id="D7G102"/>
<dbReference type="PANTHER" id="PTHR19353:SF19">
    <property type="entry name" value="DELTA(5) FATTY ACID DESATURASE C-RELATED"/>
    <property type="match status" value="1"/>
</dbReference>
<proteinExistence type="predicted"/>
<dbReference type="eggNOG" id="ENOG502SE5J">
    <property type="taxonomic scope" value="Eukaryota"/>
</dbReference>
<dbReference type="GO" id="GO:0008610">
    <property type="term" value="P:lipid biosynthetic process"/>
    <property type="evidence" value="ECO:0007669"/>
    <property type="project" value="UniProtKB-ARBA"/>
</dbReference>
<evidence type="ECO:0000313" key="2">
    <source>
        <dbReference type="EMBL" id="CBJ33112.1"/>
    </source>
</evidence>
<dbReference type="STRING" id="2880.D7G102"/>
<dbReference type="OrthoDB" id="260091at2759"/>
<keyword evidence="3" id="KW-1185">Reference proteome</keyword>
<evidence type="ECO:0000259" key="1">
    <source>
        <dbReference type="Pfam" id="PF00487"/>
    </source>
</evidence>
<dbReference type="Proteomes" id="UP000002630">
    <property type="component" value="Unassembled WGS sequence"/>
</dbReference>
<sequence>MGGINYQIEHHLFPSMSHMLYAEIAPIVKDACEEFNIPYNAHPTLWSAYASYLKHLVVCSEMS</sequence>
<dbReference type="InterPro" id="IPR005804">
    <property type="entry name" value="FA_desaturase_dom"/>
</dbReference>
<feature type="domain" description="Fatty acid desaturase" evidence="1">
    <location>
        <begin position="1"/>
        <end position="41"/>
    </location>
</feature>
<name>D7G102_ECTSI</name>
<dbReference type="EMBL" id="FN649760">
    <property type="protein sequence ID" value="CBJ33112.1"/>
    <property type="molecule type" value="Genomic_DNA"/>
</dbReference>
<dbReference type="AlphaFoldDB" id="D7G102"/>
<organism evidence="2 3">
    <name type="scientific">Ectocarpus siliculosus</name>
    <name type="common">Brown alga</name>
    <name type="synonym">Conferva siliculosa</name>
    <dbReference type="NCBI Taxonomy" id="2880"/>
    <lineage>
        <taxon>Eukaryota</taxon>
        <taxon>Sar</taxon>
        <taxon>Stramenopiles</taxon>
        <taxon>Ochrophyta</taxon>
        <taxon>PX clade</taxon>
        <taxon>Phaeophyceae</taxon>
        <taxon>Ectocarpales</taxon>
        <taxon>Ectocarpaceae</taxon>
        <taxon>Ectocarpus</taxon>
    </lineage>
</organism>
<protein>
    <submittedName>
        <fullName evidence="2">Fatty acid desaturase, partial</fullName>
    </submittedName>
</protein>
<dbReference type="GO" id="GO:0016717">
    <property type="term" value="F:oxidoreductase activity, acting on paired donors, with oxidation of a pair of donors resulting in the reduction of molecular oxygen to two molecules of water"/>
    <property type="evidence" value="ECO:0007669"/>
    <property type="project" value="TreeGrafter"/>
</dbReference>
<gene>
    <name evidence="2" type="ORF">Esi_0423_0001</name>
</gene>
<dbReference type="InterPro" id="IPR012171">
    <property type="entry name" value="Fatty_acid_desaturase"/>
</dbReference>
<reference evidence="2 3" key="1">
    <citation type="journal article" date="2010" name="Nature">
        <title>The Ectocarpus genome and the independent evolution of multicellularity in brown algae.</title>
        <authorList>
            <person name="Cock J.M."/>
            <person name="Sterck L."/>
            <person name="Rouze P."/>
            <person name="Scornet D."/>
            <person name="Allen A.E."/>
            <person name="Amoutzias G."/>
            <person name="Anthouard V."/>
            <person name="Artiguenave F."/>
            <person name="Aury J.M."/>
            <person name="Badger J.H."/>
            <person name="Beszteri B."/>
            <person name="Billiau K."/>
            <person name="Bonnet E."/>
            <person name="Bothwell J.H."/>
            <person name="Bowler C."/>
            <person name="Boyen C."/>
            <person name="Brownlee C."/>
            <person name="Carrano C.J."/>
            <person name="Charrier B."/>
            <person name="Cho G.Y."/>
            <person name="Coelho S.M."/>
            <person name="Collen J."/>
            <person name="Corre E."/>
            <person name="Da Silva C."/>
            <person name="Delage L."/>
            <person name="Delaroque N."/>
            <person name="Dittami S.M."/>
            <person name="Doulbeau S."/>
            <person name="Elias M."/>
            <person name="Farnham G."/>
            <person name="Gachon C.M."/>
            <person name="Gschloessl B."/>
            <person name="Heesch S."/>
            <person name="Jabbari K."/>
            <person name="Jubin C."/>
            <person name="Kawai H."/>
            <person name="Kimura K."/>
            <person name="Kloareg B."/>
            <person name="Kupper F.C."/>
            <person name="Lang D."/>
            <person name="Le Bail A."/>
            <person name="Leblanc C."/>
            <person name="Lerouge P."/>
            <person name="Lohr M."/>
            <person name="Lopez P.J."/>
            <person name="Martens C."/>
            <person name="Maumus F."/>
            <person name="Michel G."/>
            <person name="Miranda-Saavedra D."/>
            <person name="Morales J."/>
            <person name="Moreau H."/>
            <person name="Motomura T."/>
            <person name="Nagasato C."/>
            <person name="Napoli C.A."/>
            <person name="Nelson D.R."/>
            <person name="Nyvall-Collen P."/>
            <person name="Peters A.F."/>
            <person name="Pommier C."/>
            <person name="Potin P."/>
            <person name="Poulain J."/>
            <person name="Quesneville H."/>
            <person name="Read B."/>
            <person name="Rensing S.A."/>
            <person name="Ritter A."/>
            <person name="Rousvoal S."/>
            <person name="Samanta M."/>
            <person name="Samson G."/>
            <person name="Schroeder D.C."/>
            <person name="Segurens B."/>
            <person name="Strittmatter M."/>
            <person name="Tonon T."/>
            <person name="Tregear J.W."/>
            <person name="Valentin K."/>
            <person name="von Dassow P."/>
            <person name="Yamagishi T."/>
            <person name="Van de Peer Y."/>
            <person name="Wincker P."/>
        </authorList>
    </citation>
    <scope>NUCLEOTIDE SEQUENCE [LARGE SCALE GENOMIC DNA]</scope>
    <source>
        <strain evidence="3">Ec32 / CCAP1310/4</strain>
    </source>
</reference>
<accession>D7G102</accession>